<keyword evidence="5" id="KW-0732">Signal</keyword>
<comment type="caution">
    <text evidence="7">The sequence shown here is derived from an EMBL/GenBank/DDBJ whole genome shotgun (WGS) entry which is preliminary data.</text>
</comment>
<dbReference type="GO" id="GO:0016020">
    <property type="term" value="C:membrane"/>
    <property type="evidence" value="ECO:0007669"/>
    <property type="project" value="UniProtKB-SubCell"/>
</dbReference>
<dbReference type="Pfam" id="PF03544">
    <property type="entry name" value="TonB_C"/>
    <property type="match status" value="1"/>
</dbReference>
<feature type="chain" id="PRO_5007300677" description="TonB C-terminal domain-containing protein" evidence="5">
    <location>
        <begin position="26"/>
        <end position="147"/>
    </location>
</feature>
<evidence type="ECO:0000256" key="5">
    <source>
        <dbReference type="SAM" id="SignalP"/>
    </source>
</evidence>
<proteinExistence type="predicted"/>
<feature type="signal peptide" evidence="5">
    <location>
        <begin position="1"/>
        <end position="25"/>
    </location>
</feature>
<evidence type="ECO:0000256" key="4">
    <source>
        <dbReference type="ARBA" id="ARBA00023136"/>
    </source>
</evidence>
<dbReference type="SUPFAM" id="SSF74653">
    <property type="entry name" value="TolA/TonB C-terminal domain"/>
    <property type="match status" value="1"/>
</dbReference>
<protein>
    <recommendedName>
        <fullName evidence="6">TonB C-terminal domain-containing protein</fullName>
    </recommendedName>
</protein>
<keyword evidence="3" id="KW-1133">Transmembrane helix</keyword>
<evidence type="ECO:0000256" key="2">
    <source>
        <dbReference type="ARBA" id="ARBA00022692"/>
    </source>
</evidence>
<dbReference type="Proteomes" id="UP000076925">
    <property type="component" value="Unassembled WGS sequence"/>
</dbReference>
<dbReference type="AlphaFoldDB" id="A0A139XFT4"/>
<name>A0A139XFT4_9CYAN</name>
<dbReference type="InterPro" id="IPR006260">
    <property type="entry name" value="TonB/TolA_C"/>
</dbReference>
<comment type="subcellular location">
    <subcellularLocation>
        <location evidence="1">Membrane</location>
        <topology evidence="1">Single-pass membrane protein</topology>
    </subcellularLocation>
</comment>
<dbReference type="STRING" id="128403.WA1_10700"/>
<keyword evidence="2" id="KW-0812">Transmembrane</keyword>
<dbReference type="Gene3D" id="3.30.1150.10">
    <property type="match status" value="1"/>
</dbReference>
<dbReference type="RefSeq" id="WP_017744003.1">
    <property type="nucleotide sequence ID" value="NZ_KQ976354.1"/>
</dbReference>
<dbReference type="NCBIfam" id="TIGR01352">
    <property type="entry name" value="tonB_Cterm"/>
    <property type="match status" value="1"/>
</dbReference>
<sequence>MKLFLVRSLWVAPTVLVLASTPARSQVSTKINIIPPAEQTGINGSSGFETKILEQPKSAVGNGSQFIENCAFCNFKYPETARQQGMTGTVEMSVEADDVGNVTKVKLIRSSGYKELDASAIEQVGKLKLAPQAGGRQDMRVKINYQL</sequence>
<evidence type="ECO:0000256" key="1">
    <source>
        <dbReference type="ARBA" id="ARBA00004167"/>
    </source>
</evidence>
<evidence type="ECO:0000313" key="8">
    <source>
        <dbReference type="Proteomes" id="UP000076925"/>
    </source>
</evidence>
<reference evidence="7 8" key="1">
    <citation type="journal article" date="2013" name="Genome Biol. Evol.">
        <title>Genomes of Stigonematalean cyanobacteria (subsection V) and the evolution of oxygenic photosynthesis from prokaryotes to plastids.</title>
        <authorList>
            <person name="Dagan T."/>
            <person name="Roettger M."/>
            <person name="Stucken K."/>
            <person name="Landan G."/>
            <person name="Koch R."/>
            <person name="Major P."/>
            <person name="Gould S.B."/>
            <person name="Goremykin V.V."/>
            <person name="Rippka R."/>
            <person name="Tandeau de Marsac N."/>
            <person name="Gugger M."/>
            <person name="Lockhart P.J."/>
            <person name="Allen J.F."/>
            <person name="Brune I."/>
            <person name="Maus I."/>
            <person name="Puhler A."/>
            <person name="Martin W.F."/>
        </authorList>
    </citation>
    <scope>NUCLEOTIDE SEQUENCE [LARGE SCALE GENOMIC DNA]</scope>
    <source>
        <strain evidence="7 8">PCC 7110</strain>
    </source>
</reference>
<keyword evidence="4" id="KW-0472">Membrane</keyword>
<gene>
    <name evidence="7" type="ORF">WA1_10700</name>
</gene>
<dbReference type="OrthoDB" id="512494at2"/>
<evidence type="ECO:0000313" key="7">
    <source>
        <dbReference type="EMBL" id="KYC43523.1"/>
    </source>
</evidence>
<evidence type="ECO:0000259" key="6">
    <source>
        <dbReference type="PROSITE" id="PS52015"/>
    </source>
</evidence>
<accession>A0A139XFT4</accession>
<evidence type="ECO:0000256" key="3">
    <source>
        <dbReference type="ARBA" id="ARBA00022989"/>
    </source>
</evidence>
<dbReference type="GO" id="GO:0055085">
    <property type="term" value="P:transmembrane transport"/>
    <property type="evidence" value="ECO:0007669"/>
    <property type="project" value="InterPro"/>
</dbReference>
<keyword evidence="8" id="KW-1185">Reference proteome</keyword>
<feature type="domain" description="TonB C-terminal" evidence="6">
    <location>
        <begin position="62"/>
        <end position="147"/>
    </location>
</feature>
<dbReference type="InterPro" id="IPR037682">
    <property type="entry name" value="TonB_C"/>
</dbReference>
<dbReference type="PROSITE" id="PS52015">
    <property type="entry name" value="TONB_CTD"/>
    <property type="match status" value="1"/>
</dbReference>
<organism evidence="7 8">
    <name type="scientific">Scytonema hofmannii PCC 7110</name>
    <dbReference type="NCBI Taxonomy" id="128403"/>
    <lineage>
        <taxon>Bacteria</taxon>
        <taxon>Bacillati</taxon>
        <taxon>Cyanobacteriota</taxon>
        <taxon>Cyanophyceae</taxon>
        <taxon>Nostocales</taxon>
        <taxon>Scytonemataceae</taxon>
        <taxon>Scytonema</taxon>
    </lineage>
</organism>
<dbReference type="EMBL" id="ANNX02000013">
    <property type="protein sequence ID" value="KYC43523.1"/>
    <property type="molecule type" value="Genomic_DNA"/>
</dbReference>